<dbReference type="PROSITE" id="PS50089">
    <property type="entry name" value="ZF_RING_2"/>
    <property type="match status" value="1"/>
</dbReference>
<evidence type="ECO:0000259" key="6">
    <source>
        <dbReference type="PROSITE" id="PS50089"/>
    </source>
</evidence>
<sequence length="380" mass="42674">MASATLEESLSCGICLQPFTRPKILPCGHTFCEECLREATRGGLSCPTCRARVPLKGGVEALPTNYQVAEMCQKFSELAAARARDDTPQWDAACQNHKAEKLRLFCQTCRVPVCSLCLDDSSHRGHKNVITVRQAVEKKMTTVTPLLKEKKRQIEERREYLEKLSHLEEQVNENKGQSEQAITDSYEEKARLLSESKDERLASVREAYDLNMEAINVRKGEVQQQLQEINKVYQEVEQAIENAGVAFLGDEPAELRWKLEQICVDPLPGPLKVKATVFHPDEPRKGLLTIGSLGSRDFSMDTQWKTVLYKFLSSVGNVLAYVTQTPGGSLHSPPPKMWAGWMLGGRQKRFNQARNVCAYGTNKEDDEETTVPLMGTETPQ</sequence>
<dbReference type="SUPFAM" id="SSF57845">
    <property type="entry name" value="B-box zinc-binding domain"/>
    <property type="match status" value="1"/>
</dbReference>
<dbReference type="KEGG" id="bbel:109473466"/>
<feature type="domain" description="RING-type" evidence="6">
    <location>
        <begin position="12"/>
        <end position="50"/>
    </location>
</feature>
<keyword evidence="8" id="KW-1185">Reference proteome</keyword>
<dbReference type="SMART" id="SM00184">
    <property type="entry name" value="RING"/>
    <property type="match status" value="1"/>
</dbReference>
<dbReference type="PANTHER" id="PTHR25462">
    <property type="entry name" value="BONUS, ISOFORM C-RELATED"/>
    <property type="match status" value="1"/>
</dbReference>
<dbReference type="PROSITE" id="PS00518">
    <property type="entry name" value="ZF_RING_1"/>
    <property type="match status" value="1"/>
</dbReference>
<dbReference type="CDD" id="cd19756">
    <property type="entry name" value="Bbox2"/>
    <property type="match status" value="1"/>
</dbReference>
<proteinExistence type="predicted"/>
<reference evidence="9" key="1">
    <citation type="submission" date="2025-08" db="UniProtKB">
        <authorList>
            <consortium name="RefSeq"/>
        </authorList>
    </citation>
    <scope>IDENTIFICATION</scope>
    <source>
        <tissue evidence="9">Gonad</tissue>
    </source>
</reference>
<dbReference type="GO" id="GO:0008270">
    <property type="term" value="F:zinc ion binding"/>
    <property type="evidence" value="ECO:0007669"/>
    <property type="project" value="UniProtKB-KW"/>
</dbReference>
<keyword evidence="2 4" id="KW-0863">Zinc-finger</keyword>
<dbReference type="Pfam" id="PF13445">
    <property type="entry name" value="zf-RING_UBOX"/>
    <property type="match status" value="1"/>
</dbReference>
<evidence type="ECO:0000256" key="3">
    <source>
        <dbReference type="ARBA" id="ARBA00022833"/>
    </source>
</evidence>
<evidence type="ECO:0000313" key="9">
    <source>
        <dbReference type="RefSeq" id="XP_019628888.1"/>
    </source>
</evidence>
<dbReference type="AlphaFoldDB" id="A0A6P4YX72"/>
<dbReference type="RefSeq" id="XP_019628888.1">
    <property type="nucleotide sequence ID" value="XM_019773329.1"/>
</dbReference>
<evidence type="ECO:0000256" key="4">
    <source>
        <dbReference type="PROSITE-ProRule" id="PRU00024"/>
    </source>
</evidence>
<dbReference type="InterPro" id="IPR000315">
    <property type="entry name" value="Znf_B-box"/>
</dbReference>
<evidence type="ECO:0000313" key="8">
    <source>
        <dbReference type="Proteomes" id="UP000515135"/>
    </source>
</evidence>
<evidence type="ECO:0000256" key="2">
    <source>
        <dbReference type="ARBA" id="ARBA00022771"/>
    </source>
</evidence>
<dbReference type="Pfam" id="PF00643">
    <property type="entry name" value="zf-B_box"/>
    <property type="match status" value="1"/>
</dbReference>
<gene>
    <name evidence="9" type="primary">LOC109473466</name>
</gene>
<dbReference type="Proteomes" id="UP000515135">
    <property type="component" value="Unplaced"/>
</dbReference>
<organism evidence="8 9">
    <name type="scientific">Branchiostoma belcheri</name>
    <name type="common">Amphioxus</name>
    <dbReference type="NCBI Taxonomy" id="7741"/>
    <lineage>
        <taxon>Eukaryota</taxon>
        <taxon>Metazoa</taxon>
        <taxon>Chordata</taxon>
        <taxon>Cephalochordata</taxon>
        <taxon>Leptocardii</taxon>
        <taxon>Amphioxiformes</taxon>
        <taxon>Branchiostomatidae</taxon>
        <taxon>Branchiostoma</taxon>
    </lineage>
</organism>
<feature type="coiled-coil region" evidence="5">
    <location>
        <begin position="147"/>
        <end position="177"/>
    </location>
</feature>
<keyword evidence="1" id="KW-0479">Metal-binding</keyword>
<evidence type="ECO:0000256" key="5">
    <source>
        <dbReference type="SAM" id="Coils"/>
    </source>
</evidence>
<dbReference type="GO" id="GO:0061630">
    <property type="term" value="F:ubiquitin protein ligase activity"/>
    <property type="evidence" value="ECO:0007669"/>
    <property type="project" value="TreeGrafter"/>
</dbReference>
<dbReference type="PROSITE" id="PS50119">
    <property type="entry name" value="ZF_BBOX"/>
    <property type="match status" value="1"/>
</dbReference>
<evidence type="ECO:0000256" key="1">
    <source>
        <dbReference type="ARBA" id="ARBA00022723"/>
    </source>
</evidence>
<dbReference type="GeneID" id="109473466"/>
<dbReference type="InterPro" id="IPR001841">
    <property type="entry name" value="Znf_RING"/>
</dbReference>
<dbReference type="PANTHER" id="PTHR25462:SF229">
    <property type="entry name" value="TRANSCRIPTION INTERMEDIARY FACTOR 1-BETA"/>
    <property type="match status" value="1"/>
</dbReference>
<keyword evidence="3" id="KW-0862">Zinc</keyword>
<dbReference type="OrthoDB" id="654191at2759"/>
<dbReference type="InterPro" id="IPR013083">
    <property type="entry name" value="Znf_RING/FYVE/PHD"/>
</dbReference>
<dbReference type="SUPFAM" id="SSF57850">
    <property type="entry name" value="RING/U-box"/>
    <property type="match status" value="1"/>
</dbReference>
<evidence type="ECO:0000259" key="7">
    <source>
        <dbReference type="PROSITE" id="PS50119"/>
    </source>
</evidence>
<keyword evidence="5" id="KW-0175">Coiled coil</keyword>
<dbReference type="InterPro" id="IPR027370">
    <property type="entry name" value="Znf-RING_euk"/>
</dbReference>
<feature type="domain" description="B box-type" evidence="7">
    <location>
        <begin position="89"/>
        <end position="131"/>
    </location>
</feature>
<protein>
    <submittedName>
        <fullName evidence="9">E3 ubiquitin-protein ligase TRIM63-like</fullName>
    </submittedName>
</protein>
<dbReference type="InterPro" id="IPR047153">
    <property type="entry name" value="TRIM45/56/19-like"/>
</dbReference>
<accession>A0A6P4YX72</accession>
<dbReference type="InterPro" id="IPR017907">
    <property type="entry name" value="Znf_RING_CS"/>
</dbReference>
<name>A0A6P4YX72_BRABE</name>
<dbReference type="Gene3D" id="3.30.160.60">
    <property type="entry name" value="Classic Zinc Finger"/>
    <property type="match status" value="1"/>
</dbReference>
<dbReference type="Gene3D" id="3.30.40.10">
    <property type="entry name" value="Zinc/RING finger domain, C3HC4 (zinc finger)"/>
    <property type="match status" value="1"/>
</dbReference>
<dbReference type="GO" id="GO:0006513">
    <property type="term" value="P:protein monoubiquitination"/>
    <property type="evidence" value="ECO:0007669"/>
    <property type="project" value="TreeGrafter"/>
</dbReference>